<feature type="compositionally biased region" description="Basic and acidic residues" evidence="7">
    <location>
        <begin position="149"/>
        <end position="160"/>
    </location>
</feature>
<comment type="function">
    <text evidence="1">Putative transcription factor.</text>
</comment>
<dbReference type="InterPro" id="IPR044607">
    <property type="entry name" value="RKD-like"/>
</dbReference>
<dbReference type="AlphaFoldDB" id="A0A7S3UTA5"/>
<dbReference type="GO" id="GO:0003677">
    <property type="term" value="F:DNA binding"/>
    <property type="evidence" value="ECO:0007669"/>
    <property type="project" value="UniProtKB-KW"/>
</dbReference>
<accession>A0A7S3UTA5</accession>
<dbReference type="PANTHER" id="PTHR46373">
    <property type="entry name" value="PROTEIN RKD4"/>
    <property type="match status" value="1"/>
</dbReference>
<evidence type="ECO:0000256" key="6">
    <source>
        <dbReference type="ARBA" id="ARBA00023242"/>
    </source>
</evidence>
<reference evidence="9" key="1">
    <citation type="submission" date="2021-01" db="EMBL/GenBank/DDBJ databases">
        <authorList>
            <person name="Corre E."/>
            <person name="Pelletier E."/>
            <person name="Niang G."/>
            <person name="Scheremetjew M."/>
            <person name="Finn R."/>
            <person name="Kale V."/>
            <person name="Holt S."/>
            <person name="Cochrane G."/>
            <person name="Meng A."/>
            <person name="Brown T."/>
            <person name="Cohen L."/>
        </authorList>
    </citation>
    <scope>NUCLEOTIDE SEQUENCE</scope>
    <source>
        <strain evidence="9">CCMP3107</strain>
    </source>
</reference>
<name>A0A7S3UTA5_HETAK</name>
<protein>
    <recommendedName>
        <fullName evidence="8">RWP-RK domain-containing protein</fullName>
    </recommendedName>
</protein>
<proteinExistence type="predicted"/>
<feature type="region of interest" description="Disordered" evidence="7">
    <location>
        <begin position="146"/>
        <end position="202"/>
    </location>
</feature>
<organism evidence="9">
    <name type="scientific">Heterosigma akashiwo</name>
    <name type="common">Chromophytic alga</name>
    <name type="synonym">Heterosigma carterae</name>
    <dbReference type="NCBI Taxonomy" id="2829"/>
    <lineage>
        <taxon>Eukaryota</taxon>
        <taxon>Sar</taxon>
        <taxon>Stramenopiles</taxon>
        <taxon>Ochrophyta</taxon>
        <taxon>Raphidophyceae</taxon>
        <taxon>Chattonellales</taxon>
        <taxon>Chattonellaceae</taxon>
        <taxon>Heterosigma</taxon>
    </lineage>
</organism>
<evidence type="ECO:0000256" key="7">
    <source>
        <dbReference type="SAM" id="MobiDB-lite"/>
    </source>
</evidence>
<evidence type="ECO:0000256" key="5">
    <source>
        <dbReference type="ARBA" id="ARBA00023163"/>
    </source>
</evidence>
<dbReference type="GO" id="GO:0003700">
    <property type="term" value="F:DNA-binding transcription factor activity"/>
    <property type="evidence" value="ECO:0007669"/>
    <property type="project" value="InterPro"/>
</dbReference>
<keyword evidence="2" id="KW-0805">Transcription regulation</keyword>
<evidence type="ECO:0000256" key="1">
    <source>
        <dbReference type="ARBA" id="ARBA00004049"/>
    </source>
</evidence>
<dbReference type="Pfam" id="PF02042">
    <property type="entry name" value="RWP-RK"/>
    <property type="match status" value="1"/>
</dbReference>
<evidence type="ECO:0000259" key="8">
    <source>
        <dbReference type="PROSITE" id="PS51519"/>
    </source>
</evidence>
<dbReference type="PANTHER" id="PTHR46373:SF2">
    <property type="entry name" value="RWP-RK DOMAIN-CONTAINING PROTEIN"/>
    <property type="match status" value="1"/>
</dbReference>
<keyword evidence="5" id="KW-0804">Transcription</keyword>
<feature type="domain" description="RWP-RK" evidence="8">
    <location>
        <begin position="11"/>
        <end position="96"/>
    </location>
</feature>
<dbReference type="InterPro" id="IPR003035">
    <property type="entry name" value="RWP-RK_dom"/>
</dbReference>
<evidence type="ECO:0000256" key="2">
    <source>
        <dbReference type="ARBA" id="ARBA00023015"/>
    </source>
</evidence>
<evidence type="ECO:0000313" key="9">
    <source>
        <dbReference type="EMBL" id="CAE0623642.1"/>
    </source>
</evidence>
<evidence type="ECO:0000256" key="4">
    <source>
        <dbReference type="ARBA" id="ARBA00023125"/>
    </source>
</evidence>
<keyword evidence="4" id="KW-0238">DNA-binding</keyword>
<feature type="compositionally biased region" description="Basic and acidic residues" evidence="7">
    <location>
        <begin position="169"/>
        <end position="179"/>
    </location>
</feature>
<dbReference type="PROSITE" id="PS51519">
    <property type="entry name" value="RWP_RK"/>
    <property type="match status" value="1"/>
</dbReference>
<evidence type="ECO:0000256" key="3">
    <source>
        <dbReference type="ARBA" id="ARBA00023054"/>
    </source>
</evidence>
<keyword evidence="6" id="KW-0539">Nucleus</keyword>
<gene>
    <name evidence="9" type="ORF">HAKA00212_LOCUS2308</name>
</gene>
<keyword evidence="3" id="KW-0175">Coiled coil</keyword>
<dbReference type="EMBL" id="HBIU01006005">
    <property type="protein sequence ID" value="CAE0623642.1"/>
    <property type="molecule type" value="Transcribed_RNA"/>
</dbReference>
<sequence length="437" mass="48543">MTLQHRRDLVSPSKEAAASDKDFEIPNHINIDLLENKFDLPLSEAASSLGLSMTKLKKICRKFNIKRWPHRQVRSLENEIEELEMKKRRPNVTCAKIAKLNRRIELLEKKRLIVVKAASFGLEPKERNAIFCANTNKIDKLSFGNVTEVEPKKRPAKPPDDGGGGGSSEAKKKILKVEDPPEPVAITTSVGNGLEKKKKPKTTTPVTVMQSCLNDTKHFYQNYNVIQSPVVANSCPSLSVLNPYDPNLDVSPYIKAQHLQNDDNLILDGNRHFYASLEGGAALIHTDSESSSQFPAVRKTFFVVPNSTSCQSVFNSPACSSLPAMSMMMGPRPPEGLIKTEEFSLPQQYREFRQHEIPVEPEAQHLDSLVEKIMDSEALYAPAAESYDDMLFPLGGQECQHQQDPAGSTSNCNSSCLADARGVVPSFQLGFDLKSMF</sequence>